<dbReference type="Pfam" id="PF00293">
    <property type="entry name" value="NUDIX"/>
    <property type="match status" value="1"/>
</dbReference>
<keyword evidence="6 10" id="KW-0378">Hydrolase</keyword>
<dbReference type="GO" id="GO:0016787">
    <property type="term" value="F:hydrolase activity"/>
    <property type="evidence" value="ECO:0007669"/>
    <property type="project" value="UniProtKB-KW"/>
</dbReference>
<dbReference type="PROSITE" id="PS00893">
    <property type="entry name" value="NUDIX_BOX"/>
    <property type="match status" value="1"/>
</dbReference>
<dbReference type="Proteomes" id="UP001548713">
    <property type="component" value="Unassembled WGS sequence"/>
</dbReference>
<proteinExistence type="inferred from homology"/>
<dbReference type="Gene3D" id="3.90.79.10">
    <property type="entry name" value="Nucleoside Triphosphate Pyrophosphohydrolase"/>
    <property type="match status" value="1"/>
</dbReference>
<sequence length="307" mass="33250">MLDPLQAAPIAFAGSRIDRADHLRSDPAAVVALRTSGGRLLRLDGLDPVLTEAGTLDWGEVADLPAEAELVFLGLDTDREGVGCFAQVPKEPAGNAFMTGPRSWGAMAVLPSDELAVYGSARALVGWHMRHRFCAVCGSPSDLAKGGWQRTCRNHECGAEHFPRVDPVTIMLVEHDGRLLLGRQPRFPAGRYSALAGFVEPGETIEEAVAREVFEEAGVRIRGVTYVASQPWPFPSSLMMGCHAYADNPGITIDETELEDARWFSRGDVAEALEAIDRGENGRAFGAPPATAIAHVLLRWWIDRQIG</sequence>
<evidence type="ECO:0000256" key="6">
    <source>
        <dbReference type="ARBA" id="ARBA00022801"/>
    </source>
</evidence>
<dbReference type="PANTHER" id="PTHR42904:SF6">
    <property type="entry name" value="NAD-CAPPED RNA HYDROLASE NUDT12"/>
    <property type="match status" value="1"/>
</dbReference>
<comment type="similarity">
    <text evidence="3">Belongs to the Nudix hydrolase family. NudC subfamily.</text>
</comment>
<organism evidence="12 13">
    <name type="scientific">Novosphingobium kalidii</name>
    <dbReference type="NCBI Taxonomy" id="3230299"/>
    <lineage>
        <taxon>Bacteria</taxon>
        <taxon>Pseudomonadati</taxon>
        <taxon>Pseudomonadota</taxon>
        <taxon>Alphaproteobacteria</taxon>
        <taxon>Sphingomonadales</taxon>
        <taxon>Sphingomonadaceae</taxon>
        <taxon>Novosphingobium</taxon>
    </lineage>
</organism>
<dbReference type="InterPro" id="IPR015797">
    <property type="entry name" value="NUDIX_hydrolase-like_dom_sf"/>
</dbReference>
<dbReference type="PANTHER" id="PTHR42904">
    <property type="entry name" value="NUDIX HYDROLASE, NUDC SUBFAMILY"/>
    <property type="match status" value="1"/>
</dbReference>
<evidence type="ECO:0000256" key="9">
    <source>
        <dbReference type="ARBA" id="ARBA00023679"/>
    </source>
</evidence>
<evidence type="ECO:0000313" key="12">
    <source>
        <dbReference type="EMBL" id="MET1755226.1"/>
    </source>
</evidence>
<dbReference type="Pfam" id="PF09297">
    <property type="entry name" value="Zn_ribbon_NUD"/>
    <property type="match status" value="1"/>
</dbReference>
<keyword evidence="7" id="KW-0460">Magnesium</keyword>
<comment type="cofactor">
    <cofactor evidence="2">
        <name>Zn(2+)</name>
        <dbReference type="ChEBI" id="CHEBI:29105"/>
    </cofactor>
</comment>
<protein>
    <recommendedName>
        <fullName evidence="4">NAD(+) diphosphatase</fullName>
        <ecNumber evidence="4">3.6.1.22</ecNumber>
    </recommendedName>
</protein>
<dbReference type="Gene3D" id="3.90.79.20">
    <property type="match status" value="1"/>
</dbReference>
<dbReference type="InterPro" id="IPR020084">
    <property type="entry name" value="NUDIX_hydrolase_CS"/>
</dbReference>
<dbReference type="CDD" id="cd03429">
    <property type="entry name" value="NUDIX_NADH_pyrophosphatase_Nudt13"/>
    <property type="match status" value="1"/>
</dbReference>
<evidence type="ECO:0000256" key="8">
    <source>
        <dbReference type="ARBA" id="ARBA00023027"/>
    </source>
</evidence>
<dbReference type="NCBIfam" id="NF001299">
    <property type="entry name" value="PRK00241.1"/>
    <property type="match status" value="1"/>
</dbReference>
<dbReference type="EC" id="3.6.1.22" evidence="4"/>
<dbReference type="PROSITE" id="PS51462">
    <property type="entry name" value="NUDIX"/>
    <property type="match status" value="1"/>
</dbReference>
<dbReference type="PRINTS" id="PR00502">
    <property type="entry name" value="NUDIXFAMILY"/>
</dbReference>
<dbReference type="SUPFAM" id="SSF55811">
    <property type="entry name" value="Nudix"/>
    <property type="match status" value="1"/>
</dbReference>
<comment type="caution">
    <text evidence="12">The sequence shown here is derived from an EMBL/GenBank/DDBJ whole genome shotgun (WGS) entry which is preliminary data.</text>
</comment>
<dbReference type="EMBL" id="JBEWLY010000013">
    <property type="protein sequence ID" value="MET1755226.1"/>
    <property type="molecule type" value="Genomic_DNA"/>
</dbReference>
<evidence type="ECO:0000256" key="7">
    <source>
        <dbReference type="ARBA" id="ARBA00022842"/>
    </source>
</evidence>
<evidence type="ECO:0000313" key="13">
    <source>
        <dbReference type="Proteomes" id="UP001548713"/>
    </source>
</evidence>
<reference evidence="12 13" key="1">
    <citation type="submission" date="2024-07" db="EMBL/GenBank/DDBJ databases">
        <title>Novosphingobium kalidii RD2P27.</title>
        <authorList>
            <person name="Sun J.-Q."/>
        </authorList>
    </citation>
    <scope>NUCLEOTIDE SEQUENCE [LARGE SCALE GENOMIC DNA]</scope>
    <source>
        <strain evidence="12 13">RD2P27</strain>
    </source>
</reference>
<comment type="cofactor">
    <cofactor evidence="1">
        <name>Mg(2+)</name>
        <dbReference type="ChEBI" id="CHEBI:18420"/>
    </cofactor>
</comment>
<keyword evidence="8" id="KW-0520">NAD</keyword>
<evidence type="ECO:0000256" key="3">
    <source>
        <dbReference type="ARBA" id="ARBA00009595"/>
    </source>
</evidence>
<gene>
    <name evidence="12" type="primary">nudC</name>
    <name evidence="12" type="ORF">ABVV53_07125</name>
</gene>
<dbReference type="InterPro" id="IPR050241">
    <property type="entry name" value="NAD-cap_RNA_hydrolase_NudC"/>
</dbReference>
<evidence type="ECO:0000256" key="4">
    <source>
        <dbReference type="ARBA" id="ARBA00012381"/>
    </source>
</evidence>
<evidence type="ECO:0000259" key="11">
    <source>
        <dbReference type="PROSITE" id="PS51462"/>
    </source>
</evidence>
<feature type="domain" description="Nudix hydrolase" evidence="11">
    <location>
        <begin position="163"/>
        <end position="289"/>
    </location>
</feature>
<comment type="catalytic activity">
    <reaction evidence="9">
        <text>a 5'-end NAD(+)-phospho-ribonucleoside in mRNA + H2O = a 5'-end phospho-adenosine-phospho-ribonucleoside in mRNA + beta-nicotinamide D-ribonucleotide + 2 H(+)</text>
        <dbReference type="Rhea" id="RHEA:60876"/>
        <dbReference type="Rhea" id="RHEA-COMP:15698"/>
        <dbReference type="Rhea" id="RHEA-COMP:15719"/>
        <dbReference type="ChEBI" id="CHEBI:14649"/>
        <dbReference type="ChEBI" id="CHEBI:15377"/>
        <dbReference type="ChEBI" id="CHEBI:15378"/>
        <dbReference type="ChEBI" id="CHEBI:144029"/>
        <dbReference type="ChEBI" id="CHEBI:144051"/>
    </reaction>
    <physiologicalReaction direction="left-to-right" evidence="9">
        <dbReference type="Rhea" id="RHEA:60877"/>
    </physiologicalReaction>
</comment>
<accession>A0ABV2D038</accession>
<keyword evidence="13" id="KW-1185">Reference proteome</keyword>
<dbReference type="InterPro" id="IPR049734">
    <property type="entry name" value="NudC-like_C"/>
</dbReference>
<dbReference type="InterPro" id="IPR015376">
    <property type="entry name" value="Znr_NADH_PPase"/>
</dbReference>
<name>A0ABV2D038_9SPHN</name>
<dbReference type="InterPro" id="IPR000086">
    <property type="entry name" value="NUDIX_hydrolase_dom"/>
</dbReference>
<evidence type="ECO:0000256" key="2">
    <source>
        <dbReference type="ARBA" id="ARBA00001947"/>
    </source>
</evidence>
<dbReference type="InterPro" id="IPR020476">
    <property type="entry name" value="Nudix_hydrolase"/>
</dbReference>
<evidence type="ECO:0000256" key="1">
    <source>
        <dbReference type="ARBA" id="ARBA00001946"/>
    </source>
</evidence>
<dbReference type="RefSeq" id="WP_353983701.1">
    <property type="nucleotide sequence ID" value="NZ_JBEWLY010000013.1"/>
</dbReference>
<evidence type="ECO:0000256" key="5">
    <source>
        <dbReference type="ARBA" id="ARBA00022723"/>
    </source>
</evidence>
<evidence type="ECO:0000256" key="10">
    <source>
        <dbReference type="RuleBase" id="RU003476"/>
    </source>
</evidence>
<keyword evidence="5" id="KW-0479">Metal-binding</keyword>